<evidence type="ECO:0000313" key="2">
    <source>
        <dbReference type="EMBL" id="CAD7082893.1"/>
    </source>
</evidence>
<feature type="compositionally biased region" description="Basic residues" evidence="1">
    <location>
        <begin position="80"/>
        <end position="93"/>
    </location>
</feature>
<dbReference type="EMBL" id="LR899010">
    <property type="protein sequence ID" value="CAD7082893.1"/>
    <property type="molecule type" value="Genomic_DNA"/>
</dbReference>
<dbReference type="Gene3D" id="1.25.40.10">
    <property type="entry name" value="Tetratricopeptide repeat domain"/>
    <property type="match status" value="1"/>
</dbReference>
<dbReference type="OrthoDB" id="205993at2759"/>
<proteinExistence type="predicted"/>
<dbReference type="InterPro" id="IPR011990">
    <property type="entry name" value="TPR-like_helical_dom_sf"/>
</dbReference>
<evidence type="ECO:0000256" key="1">
    <source>
        <dbReference type="SAM" id="MobiDB-lite"/>
    </source>
</evidence>
<dbReference type="PANTHER" id="PTHR22684:SF0">
    <property type="entry name" value="RIBOSOME QUALITY CONTROL COMPLEX SUBUNIT TCF25"/>
    <property type="match status" value="1"/>
</dbReference>
<dbReference type="Pfam" id="PF04910">
    <property type="entry name" value="Tcf25"/>
    <property type="match status" value="1"/>
</dbReference>
<keyword evidence="3" id="KW-1185">Reference proteome</keyword>
<dbReference type="Proteomes" id="UP000594454">
    <property type="component" value="Chromosome 2"/>
</dbReference>
<feature type="region of interest" description="Disordered" evidence="1">
    <location>
        <begin position="649"/>
        <end position="669"/>
    </location>
</feature>
<protein>
    <recommendedName>
        <fullName evidence="4">Transcription factor 25</fullName>
    </recommendedName>
</protein>
<name>A0A7R8YRN3_HERIL</name>
<organism evidence="2 3">
    <name type="scientific">Hermetia illucens</name>
    <name type="common">Black soldier fly</name>
    <dbReference type="NCBI Taxonomy" id="343691"/>
    <lineage>
        <taxon>Eukaryota</taxon>
        <taxon>Metazoa</taxon>
        <taxon>Ecdysozoa</taxon>
        <taxon>Arthropoda</taxon>
        <taxon>Hexapoda</taxon>
        <taxon>Insecta</taxon>
        <taxon>Pterygota</taxon>
        <taxon>Neoptera</taxon>
        <taxon>Endopterygota</taxon>
        <taxon>Diptera</taxon>
        <taxon>Brachycera</taxon>
        <taxon>Stratiomyomorpha</taxon>
        <taxon>Stratiomyidae</taxon>
        <taxon>Hermetiinae</taxon>
        <taxon>Hermetia</taxon>
    </lineage>
</organism>
<gene>
    <name evidence="2" type="ORF">HERILL_LOCUS5894</name>
</gene>
<reference evidence="2 3" key="1">
    <citation type="submission" date="2020-11" db="EMBL/GenBank/DDBJ databases">
        <authorList>
            <person name="Wallbank WR R."/>
            <person name="Pardo Diaz C."/>
            <person name="Kozak K."/>
            <person name="Martin S."/>
            <person name="Jiggins C."/>
            <person name="Moest M."/>
            <person name="Warren A I."/>
            <person name="Generalovic N T."/>
            <person name="Byers J.R.P. K."/>
            <person name="Montejo-Kovacevich G."/>
            <person name="Yen C E."/>
        </authorList>
    </citation>
    <scope>NUCLEOTIDE SEQUENCE [LARGE SCALE GENOMIC DNA]</scope>
</reference>
<evidence type="ECO:0000313" key="3">
    <source>
        <dbReference type="Proteomes" id="UP000594454"/>
    </source>
</evidence>
<dbReference type="FunCoup" id="A0A7R8YRN3">
    <property type="interactions" value="2386"/>
</dbReference>
<dbReference type="InterPro" id="IPR006994">
    <property type="entry name" value="TCF25/Rqc1"/>
</dbReference>
<dbReference type="PANTHER" id="PTHR22684">
    <property type="entry name" value="NULP1-RELATED"/>
    <property type="match status" value="1"/>
</dbReference>
<sequence>MSSRVLKKLHGDKDLELKEAEEQLSDVDQDLGAGSKKKQLNLNRYDLLNQQSPSESEVKEDDNETEHASAASNASMSNLSKKKKKKRKKRGTKHSNQISSEDNEISDKFISDLDKIIGKPYKAVSLPDPVYKTLLSVETKNLNPQLEMRRTFGKRVVKIEQRRGRGQKPTLKSTYLVSTKDSWPPVSKDIIYMKISNDQVDSADHANSVVWFAFEHSKYYQNVQNMFLSAVEKMDSDFLIRIIKRCPYHVDSLIQLSELCKMTENYAMASELIERAILVLESSLHPTFSLTSGNCRMDYRRQENRAFFIVLFKHAQYLEARACCRTAFEISKLILSLDPDTDPLAMILVIDYYALRSKQYEWFKKFYEEWESIKNLSQLPNMAYSYALALFQCNEDLEKADAALQYALLMFPGVLRPLLEEMSVQTDRRASTHSYFQTGISGAQSPALEQLVSLYICRAKVMWRDQEILPWLEKNVNIVLDQVDQKSDIVNEYNVKRSQRYVNPPRAILRHVVLSDYKEKVPLANFVTKEKDPIMMYDPLPPLDSVNFYQKKTPVTSPTSASVPNNRAVSMFFQSMLPTFNLRDNGGSIEDLQINQLQEMNINLDMGDEGGADGAVAGMESYRELRHSLTSFIDAMRDFLSNIGIAERTSNVDGDDNDSSGDDSGNFFD</sequence>
<feature type="compositionally biased region" description="Basic and acidic residues" evidence="1">
    <location>
        <begin position="9"/>
        <end position="21"/>
    </location>
</feature>
<feature type="region of interest" description="Disordered" evidence="1">
    <location>
        <begin position="1"/>
        <end position="101"/>
    </location>
</feature>
<accession>A0A7R8YRN3</accession>
<feature type="compositionally biased region" description="Low complexity" evidence="1">
    <location>
        <begin position="68"/>
        <end position="78"/>
    </location>
</feature>
<dbReference type="InParanoid" id="A0A7R8YRN3"/>
<dbReference type="AlphaFoldDB" id="A0A7R8YRN3"/>
<evidence type="ECO:0008006" key="4">
    <source>
        <dbReference type="Google" id="ProtNLM"/>
    </source>
</evidence>
<dbReference type="GO" id="GO:1990112">
    <property type="term" value="C:RQC complex"/>
    <property type="evidence" value="ECO:0007669"/>
    <property type="project" value="TreeGrafter"/>
</dbReference>